<keyword evidence="1" id="KW-0489">Methyltransferase</keyword>
<keyword evidence="5" id="KW-1185">Reference proteome</keyword>
<dbReference type="EMBL" id="BIFQ01000002">
    <property type="protein sequence ID" value="GCE08274.1"/>
    <property type="molecule type" value="Genomic_DNA"/>
</dbReference>
<evidence type="ECO:0000256" key="2">
    <source>
        <dbReference type="ARBA" id="ARBA00022679"/>
    </source>
</evidence>
<proteinExistence type="predicted"/>
<keyword evidence="3" id="KW-0949">S-adenosyl-L-methionine</keyword>
<protein>
    <recommendedName>
        <fullName evidence="6">Methyltransferase domain-containing protein</fullName>
    </recommendedName>
</protein>
<dbReference type="InterPro" id="IPR023576">
    <property type="entry name" value="UbiE/COQ5_MeTrFase_CS"/>
</dbReference>
<sequence>MSRTLWPFSRRRRELPVEQVAAQQPVNSTSISVDDRERLTHAPYFLPKDAEEDSRLNFQHRALYAAIGNHYLAPLKPETDTILDVGTGTGIWPVEMSRLFPKAHITGLDVSSSSFQYSSTAAYTLMLGNILQGLPFPEKQFEFVHQRLLVAAIPTANWPSVIDELIRVTRPGGWIEVLEIGVTIKNAGAETARLLEWMGDRSKERGFDMGMVSQLGQLLIDAGLQNVEIHHIPAPLGVWGGHVGSMLKANVLSAFGALKGAYCSQAQMRPEQFDAWVQNVAEEWETLHASYVFHAAYGRRALA</sequence>
<evidence type="ECO:0000313" key="4">
    <source>
        <dbReference type="EMBL" id="GCE08274.1"/>
    </source>
</evidence>
<dbReference type="PANTHER" id="PTHR43591">
    <property type="entry name" value="METHYLTRANSFERASE"/>
    <property type="match status" value="1"/>
</dbReference>
<evidence type="ECO:0000313" key="5">
    <source>
        <dbReference type="Proteomes" id="UP000287224"/>
    </source>
</evidence>
<dbReference type="Gene3D" id="3.40.50.150">
    <property type="entry name" value="Vaccinia Virus protein VP39"/>
    <property type="match status" value="1"/>
</dbReference>
<dbReference type="AlphaFoldDB" id="A0A401ZN76"/>
<dbReference type="Proteomes" id="UP000287224">
    <property type="component" value="Unassembled WGS sequence"/>
</dbReference>
<dbReference type="CDD" id="cd02440">
    <property type="entry name" value="AdoMet_MTases"/>
    <property type="match status" value="1"/>
</dbReference>
<evidence type="ECO:0008006" key="6">
    <source>
        <dbReference type="Google" id="ProtNLM"/>
    </source>
</evidence>
<organism evidence="4 5">
    <name type="scientific">Dictyobacter aurantiacus</name>
    <dbReference type="NCBI Taxonomy" id="1936993"/>
    <lineage>
        <taxon>Bacteria</taxon>
        <taxon>Bacillati</taxon>
        <taxon>Chloroflexota</taxon>
        <taxon>Ktedonobacteria</taxon>
        <taxon>Ktedonobacterales</taxon>
        <taxon>Dictyobacteraceae</taxon>
        <taxon>Dictyobacter</taxon>
    </lineage>
</organism>
<evidence type="ECO:0000256" key="3">
    <source>
        <dbReference type="ARBA" id="ARBA00022691"/>
    </source>
</evidence>
<name>A0A401ZN76_9CHLR</name>
<dbReference type="RefSeq" id="WP_126600719.1">
    <property type="nucleotide sequence ID" value="NZ_BIFQ01000002.1"/>
</dbReference>
<reference evidence="5" key="1">
    <citation type="submission" date="2018-12" db="EMBL/GenBank/DDBJ databases">
        <title>Tengunoibacter tsumagoiensis gen. nov., sp. nov., Dictyobacter kobayashii sp. nov., D. alpinus sp. nov., and D. joshuensis sp. nov. and description of Dictyobacteraceae fam. nov. within the order Ktedonobacterales isolated from Tengu-no-mugimeshi.</title>
        <authorList>
            <person name="Wang C.M."/>
            <person name="Zheng Y."/>
            <person name="Sakai Y."/>
            <person name="Toyoda A."/>
            <person name="Minakuchi Y."/>
            <person name="Abe K."/>
            <person name="Yokota A."/>
            <person name="Yabe S."/>
        </authorList>
    </citation>
    <scope>NUCLEOTIDE SEQUENCE [LARGE SCALE GENOMIC DNA]</scope>
    <source>
        <strain evidence="5">S-27</strain>
    </source>
</reference>
<dbReference type="PANTHER" id="PTHR43591:SF24">
    <property type="entry name" value="2-METHOXY-6-POLYPRENYL-1,4-BENZOQUINOL METHYLASE, MITOCHONDRIAL"/>
    <property type="match status" value="1"/>
</dbReference>
<accession>A0A401ZN76</accession>
<evidence type="ECO:0000256" key="1">
    <source>
        <dbReference type="ARBA" id="ARBA00022603"/>
    </source>
</evidence>
<dbReference type="PROSITE" id="PS01184">
    <property type="entry name" value="UBIE_2"/>
    <property type="match status" value="1"/>
</dbReference>
<gene>
    <name evidence="4" type="ORF">KDAU_56030</name>
</gene>
<dbReference type="Pfam" id="PF13489">
    <property type="entry name" value="Methyltransf_23"/>
    <property type="match status" value="1"/>
</dbReference>
<dbReference type="InterPro" id="IPR029063">
    <property type="entry name" value="SAM-dependent_MTases_sf"/>
</dbReference>
<dbReference type="SUPFAM" id="SSF53335">
    <property type="entry name" value="S-adenosyl-L-methionine-dependent methyltransferases"/>
    <property type="match status" value="1"/>
</dbReference>
<dbReference type="GO" id="GO:0032259">
    <property type="term" value="P:methylation"/>
    <property type="evidence" value="ECO:0007669"/>
    <property type="project" value="UniProtKB-KW"/>
</dbReference>
<dbReference type="OrthoDB" id="150624at2"/>
<comment type="caution">
    <text evidence="4">The sequence shown here is derived from an EMBL/GenBank/DDBJ whole genome shotgun (WGS) entry which is preliminary data.</text>
</comment>
<keyword evidence="2" id="KW-0808">Transferase</keyword>
<dbReference type="GO" id="GO:0008168">
    <property type="term" value="F:methyltransferase activity"/>
    <property type="evidence" value="ECO:0007669"/>
    <property type="project" value="UniProtKB-KW"/>
</dbReference>